<name>A0AAW1FQ38_ZOAVI</name>
<accession>A0AAW1FQ38</accession>
<comment type="caution">
    <text evidence="1">The sequence shown here is derived from an EMBL/GenBank/DDBJ whole genome shotgun (WGS) entry which is preliminary data.</text>
</comment>
<evidence type="ECO:0000313" key="1">
    <source>
        <dbReference type="EMBL" id="KAK9536890.1"/>
    </source>
</evidence>
<gene>
    <name evidence="1" type="ORF">VZT92_006643</name>
</gene>
<sequence length="80" mass="9492">MLSVEHRNSLFIFGHKSQRLYTFSFSQLRNETLRSRQEDVGLVSCSLLFSSLYNLKPNGRHVKHYFEVQLYLRPRVSVDD</sequence>
<reference evidence="1 2" key="1">
    <citation type="journal article" date="2024" name="Genome Biol. Evol.">
        <title>Chromosome-level genome assembly of the viviparous eelpout Zoarces viviparus.</title>
        <authorList>
            <person name="Fuhrmann N."/>
            <person name="Brasseur M.V."/>
            <person name="Bakowski C.E."/>
            <person name="Podsiadlowski L."/>
            <person name="Prost S."/>
            <person name="Krehenwinkel H."/>
            <person name="Mayer C."/>
        </authorList>
    </citation>
    <scope>NUCLEOTIDE SEQUENCE [LARGE SCALE GENOMIC DNA]</scope>
    <source>
        <strain evidence="1">NO-MEL_2022_Ind0_liver</strain>
    </source>
</reference>
<organism evidence="1 2">
    <name type="scientific">Zoarces viviparus</name>
    <name type="common">Viviparous eelpout</name>
    <name type="synonym">Blennius viviparus</name>
    <dbReference type="NCBI Taxonomy" id="48416"/>
    <lineage>
        <taxon>Eukaryota</taxon>
        <taxon>Metazoa</taxon>
        <taxon>Chordata</taxon>
        <taxon>Craniata</taxon>
        <taxon>Vertebrata</taxon>
        <taxon>Euteleostomi</taxon>
        <taxon>Actinopterygii</taxon>
        <taxon>Neopterygii</taxon>
        <taxon>Teleostei</taxon>
        <taxon>Neoteleostei</taxon>
        <taxon>Acanthomorphata</taxon>
        <taxon>Eupercaria</taxon>
        <taxon>Perciformes</taxon>
        <taxon>Cottioidei</taxon>
        <taxon>Zoarcales</taxon>
        <taxon>Zoarcidae</taxon>
        <taxon>Zoarcinae</taxon>
        <taxon>Zoarces</taxon>
    </lineage>
</organism>
<evidence type="ECO:0000313" key="2">
    <source>
        <dbReference type="Proteomes" id="UP001488805"/>
    </source>
</evidence>
<dbReference type="Proteomes" id="UP001488805">
    <property type="component" value="Unassembled WGS sequence"/>
</dbReference>
<dbReference type="EMBL" id="JBCEZU010000045">
    <property type="protein sequence ID" value="KAK9536890.1"/>
    <property type="molecule type" value="Genomic_DNA"/>
</dbReference>
<protein>
    <submittedName>
        <fullName evidence="1">Uncharacterized protein</fullName>
    </submittedName>
</protein>
<keyword evidence="2" id="KW-1185">Reference proteome</keyword>
<proteinExistence type="predicted"/>
<dbReference type="AlphaFoldDB" id="A0AAW1FQ38"/>